<dbReference type="InterPro" id="IPR050678">
    <property type="entry name" value="DNA_Partitioning_ATPase"/>
</dbReference>
<dbReference type="AlphaFoldDB" id="A0A931J462"/>
<organism evidence="2 3">
    <name type="scientific">Inhella proteolytica</name>
    <dbReference type="NCBI Taxonomy" id="2795029"/>
    <lineage>
        <taxon>Bacteria</taxon>
        <taxon>Pseudomonadati</taxon>
        <taxon>Pseudomonadota</taxon>
        <taxon>Betaproteobacteria</taxon>
        <taxon>Burkholderiales</taxon>
        <taxon>Sphaerotilaceae</taxon>
        <taxon>Inhella</taxon>
    </lineage>
</organism>
<gene>
    <name evidence="2" type="ORF">I7X39_02850</name>
</gene>
<dbReference type="RefSeq" id="WP_198109459.1">
    <property type="nucleotide sequence ID" value="NZ_JAEDAK010000002.1"/>
</dbReference>
<evidence type="ECO:0000259" key="1">
    <source>
        <dbReference type="Pfam" id="PF01656"/>
    </source>
</evidence>
<sequence>MGVIVVANTKGGVGKSTLASNLAGYLARQGRRVMLGDTDAQQSARQWLEQRPEGLPAIEGWEAEGDKLRSPKGAQHLVLDTPAGLHGKPLEQAVAVARHILVPLQPSPFDAQASLPFVRQLEKLAGKRSQPPRIGLVVMRNKEGTQSSQQVQTFLATAGLSPVAVLRDTQNYIHLAARGLTLWDVAPSRVERDLEQWQPLLEWLNLN</sequence>
<comment type="caution">
    <text evidence="2">The sequence shown here is derived from an EMBL/GenBank/DDBJ whole genome shotgun (WGS) entry which is preliminary data.</text>
</comment>
<proteinExistence type="predicted"/>
<protein>
    <submittedName>
        <fullName evidence="2">ParA family protein</fullName>
    </submittedName>
</protein>
<evidence type="ECO:0000313" key="3">
    <source>
        <dbReference type="Proteomes" id="UP000613266"/>
    </source>
</evidence>
<dbReference type="CDD" id="cd02042">
    <property type="entry name" value="ParAB_family"/>
    <property type="match status" value="1"/>
</dbReference>
<accession>A0A931J462</accession>
<dbReference type="PIRSF" id="PIRSF009320">
    <property type="entry name" value="Nuc_binding_HP_1000"/>
    <property type="match status" value="1"/>
</dbReference>
<reference evidence="2" key="1">
    <citation type="submission" date="2020-12" db="EMBL/GenBank/DDBJ databases">
        <title>The genome sequence of Inhella sp. 1Y17.</title>
        <authorList>
            <person name="Liu Y."/>
        </authorList>
    </citation>
    <scope>NUCLEOTIDE SEQUENCE</scope>
    <source>
        <strain evidence="2">1Y17</strain>
    </source>
</reference>
<dbReference type="Gene3D" id="3.40.50.300">
    <property type="entry name" value="P-loop containing nucleotide triphosphate hydrolases"/>
    <property type="match status" value="1"/>
</dbReference>
<dbReference type="InterPro" id="IPR027417">
    <property type="entry name" value="P-loop_NTPase"/>
</dbReference>
<dbReference type="PANTHER" id="PTHR13696">
    <property type="entry name" value="P-LOOP CONTAINING NUCLEOSIDE TRIPHOSPHATE HYDROLASE"/>
    <property type="match status" value="1"/>
</dbReference>
<dbReference type="Proteomes" id="UP000613266">
    <property type="component" value="Unassembled WGS sequence"/>
</dbReference>
<dbReference type="Pfam" id="PF01656">
    <property type="entry name" value="CbiA"/>
    <property type="match status" value="1"/>
</dbReference>
<dbReference type="InterPro" id="IPR002586">
    <property type="entry name" value="CobQ/CobB/MinD/ParA_Nub-bd_dom"/>
</dbReference>
<dbReference type="PANTHER" id="PTHR13696:SF96">
    <property type="entry name" value="COBQ_COBB_MIND_PARA NUCLEOTIDE BINDING DOMAIN-CONTAINING PROTEIN"/>
    <property type="match status" value="1"/>
</dbReference>
<name>A0A931J462_9BURK</name>
<evidence type="ECO:0000313" key="2">
    <source>
        <dbReference type="EMBL" id="MBH9575835.1"/>
    </source>
</evidence>
<keyword evidence="3" id="KW-1185">Reference proteome</keyword>
<dbReference type="EMBL" id="JAEDAK010000002">
    <property type="protein sequence ID" value="MBH9575835.1"/>
    <property type="molecule type" value="Genomic_DNA"/>
</dbReference>
<dbReference type="SUPFAM" id="SSF52540">
    <property type="entry name" value="P-loop containing nucleoside triphosphate hydrolases"/>
    <property type="match status" value="1"/>
</dbReference>
<feature type="domain" description="CobQ/CobB/MinD/ParA nucleotide binding" evidence="1">
    <location>
        <begin position="4"/>
        <end position="181"/>
    </location>
</feature>